<keyword evidence="1" id="KW-0472">Membrane</keyword>
<organism evidence="2">
    <name type="scientific">Solanum lycopersicum</name>
    <name type="common">Tomato</name>
    <name type="synonym">Lycopersicon esculentum</name>
    <dbReference type="NCBI Taxonomy" id="4081"/>
    <lineage>
        <taxon>Eukaryota</taxon>
        <taxon>Viridiplantae</taxon>
        <taxon>Streptophyta</taxon>
        <taxon>Embryophyta</taxon>
        <taxon>Tracheophyta</taxon>
        <taxon>Spermatophyta</taxon>
        <taxon>Magnoliopsida</taxon>
        <taxon>eudicotyledons</taxon>
        <taxon>Gunneridae</taxon>
        <taxon>Pentapetalae</taxon>
        <taxon>asterids</taxon>
        <taxon>lamiids</taxon>
        <taxon>Solanales</taxon>
        <taxon>Solanaceae</taxon>
        <taxon>Solanoideae</taxon>
        <taxon>Solaneae</taxon>
        <taxon>Solanum</taxon>
        <taxon>Solanum subgen. Lycopersicon</taxon>
    </lineage>
</organism>
<accession>A0A3Q7FKI2</accession>
<keyword evidence="1" id="KW-1133">Transmembrane helix</keyword>
<dbReference type="EnsemblPlants" id="Solyc03g058630.1.1">
    <property type="protein sequence ID" value="Solyc03g058630.1.1.1"/>
    <property type="gene ID" value="Solyc03g058630.1"/>
</dbReference>
<evidence type="ECO:0000313" key="3">
    <source>
        <dbReference type="Proteomes" id="UP000004994"/>
    </source>
</evidence>
<name>A0A3Q7FKI2_SOLLC</name>
<keyword evidence="3" id="KW-1185">Reference proteome</keyword>
<reference evidence="2" key="2">
    <citation type="submission" date="2019-01" db="UniProtKB">
        <authorList>
            <consortium name="EnsemblPlants"/>
        </authorList>
    </citation>
    <scope>IDENTIFICATION</scope>
    <source>
        <strain evidence="2">cv. Heinz 1706</strain>
    </source>
</reference>
<dbReference type="PaxDb" id="4081-Solyc03g058630.1.1"/>
<feature type="transmembrane region" description="Helical" evidence="1">
    <location>
        <begin position="7"/>
        <end position="40"/>
    </location>
</feature>
<dbReference type="Gramene" id="Solyc03g058630.1.1">
    <property type="protein sequence ID" value="Solyc03g058630.1.1.1"/>
    <property type="gene ID" value="Solyc03g058630.1"/>
</dbReference>
<evidence type="ECO:0000313" key="2">
    <source>
        <dbReference type="EnsemblPlants" id="Solyc03g058630.1.1.1"/>
    </source>
</evidence>
<dbReference type="InParanoid" id="A0A3Q7FKI2"/>
<sequence length="54" mass="6356">MAIRIHFFNLFLLSLSFISLSFLWHIFILLSLFFDLFILFLGECASCFESLQSC</sequence>
<evidence type="ECO:0000256" key="1">
    <source>
        <dbReference type="SAM" id="Phobius"/>
    </source>
</evidence>
<keyword evidence="1" id="KW-0812">Transmembrane</keyword>
<dbReference type="AlphaFoldDB" id="A0A3Q7FKI2"/>
<reference evidence="2" key="1">
    <citation type="journal article" date="2012" name="Nature">
        <title>The tomato genome sequence provides insights into fleshy fruit evolution.</title>
        <authorList>
            <consortium name="Tomato Genome Consortium"/>
        </authorList>
    </citation>
    <scope>NUCLEOTIDE SEQUENCE [LARGE SCALE GENOMIC DNA]</scope>
    <source>
        <strain evidence="2">cv. Heinz 1706</strain>
    </source>
</reference>
<protein>
    <submittedName>
        <fullName evidence="2">Uncharacterized protein</fullName>
    </submittedName>
</protein>
<proteinExistence type="predicted"/>
<dbReference type="Proteomes" id="UP000004994">
    <property type="component" value="Chromosome 3"/>
</dbReference>